<dbReference type="PROSITE" id="PS51352">
    <property type="entry name" value="THIOREDOXIN_2"/>
    <property type="match status" value="1"/>
</dbReference>
<keyword evidence="4" id="KW-1185">Reference proteome</keyword>
<accession>A0AA41R1R9</accession>
<dbReference type="RefSeq" id="WP_246904784.1">
    <property type="nucleotide sequence ID" value="NZ_JALJRB010000006.1"/>
</dbReference>
<comment type="caution">
    <text evidence="3">The sequence shown here is derived from an EMBL/GenBank/DDBJ whole genome shotgun (WGS) entry which is preliminary data.</text>
</comment>
<feature type="signal peptide" evidence="1">
    <location>
        <begin position="1"/>
        <end position="25"/>
    </location>
</feature>
<gene>
    <name evidence="3" type="ORF">MRX98_07625</name>
</gene>
<evidence type="ECO:0000259" key="2">
    <source>
        <dbReference type="PROSITE" id="PS51352"/>
    </source>
</evidence>
<dbReference type="Gene3D" id="3.40.30.10">
    <property type="entry name" value="Glutaredoxin"/>
    <property type="match status" value="1"/>
</dbReference>
<evidence type="ECO:0000313" key="3">
    <source>
        <dbReference type="EMBL" id="MCJ8500439.1"/>
    </source>
</evidence>
<proteinExistence type="predicted"/>
<evidence type="ECO:0000313" key="4">
    <source>
        <dbReference type="Proteomes" id="UP001165427"/>
    </source>
</evidence>
<evidence type="ECO:0000256" key="1">
    <source>
        <dbReference type="SAM" id="SignalP"/>
    </source>
</evidence>
<dbReference type="InterPro" id="IPR036249">
    <property type="entry name" value="Thioredoxin-like_sf"/>
</dbReference>
<name>A0AA41R1R9_9BACT</name>
<organism evidence="3 4">
    <name type="scientific">Desulfatitalea alkaliphila</name>
    <dbReference type="NCBI Taxonomy" id="2929485"/>
    <lineage>
        <taxon>Bacteria</taxon>
        <taxon>Pseudomonadati</taxon>
        <taxon>Thermodesulfobacteriota</taxon>
        <taxon>Desulfobacteria</taxon>
        <taxon>Desulfobacterales</taxon>
        <taxon>Desulfosarcinaceae</taxon>
        <taxon>Desulfatitalea</taxon>
    </lineage>
</organism>
<reference evidence="3" key="1">
    <citation type="submission" date="2022-04" db="EMBL/GenBank/DDBJ databases">
        <title>Desulfatitalea alkaliphila sp. nov., a novel anaerobic sulfate-reducing bacterium isolated from terrestrial mud volcano, Taman Peninsula, Russia.</title>
        <authorList>
            <person name="Khomyakova M.A."/>
            <person name="Merkel A.Y."/>
            <person name="Slobodkin A.I."/>
        </authorList>
    </citation>
    <scope>NUCLEOTIDE SEQUENCE</scope>
    <source>
        <strain evidence="3">M08but</strain>
    </source>
</reference>
<dbReference type="Proteomes" id="UP001165427">
    <property type="component" value="Unassembled WGS sequence"/>
</dbReference>
<dbReference type="Pfam" id="PF13098">
    <property type="entry name" value="Thioredoxin_2"/>
    <property type="match status" value="1"/>
</dbReference>
<sequence length="151" mass="17159">MNIRMMTICLALIGWLAFSAAPAGAETIQWLSYDQAERQNQGQERKYLLYFRSDRCGYCRKLESETFTDKALAAYINTNYIPVRVDTDKTPRIAARHGIRGVPDIHFLTAGGDAIANWPGFIGVDRLLPLLQYIHTDSYLSMSYNDFLKGQ</sequence>
<dbReference type="AlphaFoldDB" id="A0AA41R1R9"/>
<dbReference type="InterPro" id="IPR013766">
    <property type="entry name" value="Thioredoxin_domain"/>
</dbReference>
<protein>
    <submittedName>
        <fullName evidence="3">Thioredoxin fold domain-containing protein</fullName>
    </submittedName>
</protein>
<feature type="domain" description="Thioredoxin" evidence="2">
    <location>
        <begin position="11"/>
        <end position="136"/>
    </location>
</feature>
<dbReference type="SUPFAM" id="SSF52833">
    <property type="entry name" value="Thioredoxin-like"/>
    <property type="match status" value="1"/>
</dbReference>
<dbReference type="EMBL" id="JALJRB010000006">
    <property type="protein sequence ID" value="MCJ8500439.1"/>
    <property type="molecule type" value="Genomic_DNA"/>
</dbReference>
<dbReference type="InterPro" id="IPR012336">
    <property type="entry name" value="Thioredoxin-like_fold"/>
</dbReference>
<keyword evidence="1" id="KW-0732">Signal</keyword>
<feature type="chain" id="PRO_5041286059" evidence="1">
    <location>
        <begin position="26"/>
        <end position="151"/>
    </location>
</feature>